<feature type="region of interest" description="Disordered" evidence="1">
    <location>
        <begin position="196"/>
        <end position="217"/>
    </location>
</feature>
<feature type="compositionally biased region" description="Low complexity" evidence="1">
    <location>
        <begin position="47"/>
        <end position="62"/>
    </location>
</feature>
<evidence type="ECO:0000256" key="1">
    <source>
        <dbReference type="SAM" id="MobiDB-lite"/>
    </source>
</evidence>
<name>A0A2D3V7F9_9PEZI</name>
<feature type="signal peptide" evidence="2">
    <location>
        <begin position="1"/>
        <end position="26"/>
    </location>
</feature>
<feature type="compositionally biased region" description="Polar residues" evidence="1">
    <location>
        <begin position="27"/>
        <end position="38"/>
    </location>
</feature>
<dbReference type="EMBL" id="FJUY01000011">
    <property type="protein sequence ID" value="CZT21370.1"/>
    <property type="molecule type" value="Genomic_DNA"/>
</dbReference>
<feature type="chain" id="PRO_5013743362" evidence="2">
    <location>
        <begin position="27"/>
        <end position="217"/>
    </location>
</feature>
<dbReference type="Proteomes" id="UP000225277">
    <property type="component" value="Unassembled WGS sequence"/>
</dbReference>
<keyword evidence="2" id="KW-0732">Signal</keyword>
<accession>A0A2D3V7F9</accession>
<feature type="unsure residue" description="D or N" evidence="3">
    <location>
        <position position="138"/>
    </location>
</feature>
<evidence type="ECO:0000313" key="4">
    <source>
        <dbReference type="Proteomes" id="UP000225277"/>
    </source>
</evidence>
<reference evidence="3 4" key="1">
    <citation type="submission" date="2016-03" db="EMBL/GenBank/DDBJ databases">
        <authorList>
            <person name="Ploux O."/>
        </authorList>
    </citation>
    <scope>NUCLEOTIDE SEQUENCE [LARGE SCALE GENOMIC DNA]</scope>
    <source>
        <strain evidence="3 4">URUG2</strain>
    </source>
</reference>
<evidence type="ECO:0000313" key="3">
    <source>
        <dbReference type="EMBL" id="CZT21370.1"/>
    </source>
</evidence>
<dbReference type="AlphaFoldDB" id="A0A2D3V7F9"/>
<keyword evidence="4" id="KW-1185">Reference proteome</keyword>
<feature type="region of interest" description="Disordered" evidence="1">
    <location>
        <begin position="25"/>
        <end position="65"/>
    </location>
</feature>
<gene>
    <name evidence="3" type="ORF">RCC_07233</name>
</gene>
<organism evidence="3 4">
    <name type="scientific">Ramularia collo-cygni</name>
    <dbReference type="NCBI Taxonomy" id="112498"/>
    <lineage>
        <taxon>Eukaryota</taxon>
        <taxon>Fungi</taxon>
        <taxon>Dikarya</taxon>
        <taxon>Ascomycota</taxon>
        <taxon>Pezizomycotina</taxon>
        <taxon>Dothideomycetes</taxon>
        <taxon>Dothideomycetidae</taxon>
        <taxon>Mycosphaerellales</taxon>
        <taxon>Mycosphaerellaceae</taxon>
        <taxon>Ramularia</taxon>
    </lineage>
</organism>
<dbReference type="OrthoDB" id="3649457at2759"/>
<sequence length="217" mass="23851">MSASMGSPKLPVMSLNLVLSMDLASASDRTNASESTTISERHDSARTSICSSDTDSSNTTSSKKARKHVRFEENVCCSYFDANCWSPQPEPEPVPQPQLHRRPSLMARSWARIKLRNNSTESDVGSSSSASLDRLKGDNYSTDLLDAGRGKASVAPGRANPYGYSIQQPLRESAGRRYSRAQTTVCWKAEPPTAKGDWGDLLGTRPERPQMNRAFTY</sequence>
<protein>
    <submittedName>
        <fullName evidence="3">Uncharacterized protein</fullName>
    </submittedName>
</protein>
<evidence type="ECO:0000256" key="2">
    <source>
        <dbReference type="SAM" id="SignalP"/>
    </source>
</evidence>
<proteinExistence type="predicted"/>